<dbReference type="InterPro" id="IPR051425">
    <property type="entry name" value="Formin_Homology"/>
</dbReference>
<evidence type="ECO:0000256" key="1">
    <source>
        <dbReference type="SAM" id="Coils"/>
    </source>
</evidence>
<feature type="region of interest" description="Disordered" evidence="2">
    <location>
        <begin position="606"/>
        <end position="694"/>
    </location>
</feature>
<keyword evidence="5" id="KW-1185">Reference proteome</keyword>
<feature type="region of interest" description="Disordered" evidence="2">
    <location>
        <begin position="106"/>
        <end position="201"/>
    </location>
</feature>
<evidence type="ECO:0000256" key="2">
    <source>
        <dbReference type="SAM" id="MobiDB-lite"/>
    </source>
</evidence>
<evidence type="ECO:0000259" key="3">
    <source>
        <dbReference type="PROSITE" id="PS51444"/>
    </source>
</evidence>
<feature type="compositionally biased region" description="Basic and acidic residues" evidence="2">
    <location>
        <begin position="617"/>
        <end position="637"/>
    </location>
</feature>
<protein>
    <recommendedName>
        <fullName evidence="3">FH2 domain-containing protein</fullName>
    </recommendedName>
</protein>
<dbReference type="EMBL" id="JBGBPQ010000005">
    <property type="protein sequence ID" value="KAL1524789.1"/>
    <property type="molecule type" value="Genomic_DNA"/>
</dbReference>
<feature type="compositionally biased region" description="Pro residues" evidence="2">
    <location>
        <begin position="113"/>
        <end position="182"/>
    </location>
</feature>
<name>A0AB34JRL8_PRYPA</name>
<accession>A0AB34JRL8</accession>
<dbReference type="Proteomes" id="UP001515480">
    <property type="component" value="Unassembled WGS sequence"/>
</dbReference>
<organism evidence="4 5">
    <name type="scientific">Prymnesium parvum</name>
    <name type="common">Toxic golden alga</name>
    <dbReference type="NCBI Taxonomy" id="97485"/>
    <lineage>
        <taxon>Eukaryota</taxon>
        <taxon>Haptista</taxon>
        <taxon>Haptophyta</taxon>
        <taxon>Prymnesiophyceae</taxon>
        <taxon>Prymnesiales</taxon>
        <taxon>Prymnesiaceae</taxon>
        <taxon>Prymnesium</taxon>
    </lineage>
</organism>
<evidence type="ECO:0000313" key="5">
    <source>
        <dbReference type="Proteomes" id="UP001515480"/>
    </source>
</evidence>
<dbReference type="InterPro" id="IPR042201">
    <property type="entry name" value="FH2_Formin_sf"/>
</dbReference>
<proteinExistence type="predicted"/>
<dbReference type="Pfam" id="PF02181">
    <property type="entry name" value="FH2"/>
    <property type="match status" value="1"/>
</dbReference>
<feature type="domain" description="FH2" evidence="3">
    <location>
        <begin position="212"/>
        <end position="621"/>
    </location>
</feature>
<feature type="coiled-coil region" evidence="1">
    <location>
        <begin position="31"/>
        <end position="99"/>
    </location>
</feature>
<dbReference type="Gene3D" id="1.20.58.2220">
    <property type="entry name" value="Formin, FH2 domain"/>
    <property type="match status" value="1"/>
</dbReference>
<dbReference type="SMART" id="SM00498">
    <property type="entry name" value="FH2"/>
    <property type="match status" value="1"/>
</dbReference>
<feature type="compositionally biased region" description="Basic and acidic residues" evidence="2">
    <location>
        <begin position="667"/>
        <end position="694"/>
    </location>
</feature>
<dbReference type="AlphaFoldDB" id="A0AB34JRL8"/>
<dbReference type="SUPFAM" id="SSF101447">
    <property type="entry name" value="Formin homology 2 domain (FH2 domain)"/>
    <property type="match status" value="1"/>
</dbReference>
<sequence>MSEGGGCSVLETGGFEDLRRLAKEHGLAPTIEAIENQIDHLEAEFDRLDKELAESRLAEAKAKAGVRHEEELRALRAELEKCVAELEQLHLKNRQLVDDNLRLSRMIGTAGGTPPPPAPPPPLAAGGVPPPPPPIAAGGAPPPPPPIATGGAPPPPPPLAAGPPTPTAARPPPPLRSPPVPPQIGGGAKGGPPAAPGILMPASSPKVSEIAATWGQKRSKPMNTLNWEKLPQSVAKKTIFGSGRAGMALSSVLGGEGKVSIDIDLLEGKFARPEAKVRKNTHESDNGPAVTRRVSLLDAKRSTSIGIVIKGINDALGNEKSLREAILEVDLNALTIDTMRMVIDIVPTKDECALLLAYTGDVNQLDKPEMLLRTLADIPRLEGRLNCLMWKMQADSDFATWETQVVQLNLGATRVRDSDEFLALMQIVLEVGNALNAGTPKGNAVGFRMSSLLKLAELRAQDKKMTLLTFTAVVVNKSAKKLMSVFDLLPYVSDAARVPLGQLAGKVEETKKTLELVNKEIEWHTKNPSPIEEDIHLLETLTSFRDRLTEWLEGFTKDLKEATQVFKELCTQFGEENVKEPADFFDTLSKFLVRFEAACKEVDEARKASSPSKQAHPKPDVAQKVAIHDRKASREMSNEMQDMPPSAMEKGPQSSSAEANSDTVPEGETRPKLSSAERRAPADFVDKLDRLASR</sequence>
<dbReference type="InterPro" id="IPR015425">
    <property type="entry name" value="FH2_Formin"/>
</dbReference>
<dbReference type="PANTHER" id="PTHR45725:SF1">
    <property type="entry name" value="DISHEVELLED ASSOCIATED ACTIVATOR OF MORPHOGENESIS, ISOFORM D"/>
    <property type="match status" value="1"/>
</dbReference>
<evidence type="ECO:0000313" key="4">
    <source>
        <dbReference type="EMBL" id="KAL1524789.1"/>
    </source>
</evidence>
<reference evidence="4 5" key="1">
    <citation type="journal article" date="2024" name="Science">
        <title>Giant polyketide synthase enzymes in the biosynthesis of giant marine polyether toxins.</title>
        <authorList>
            <person name="Fallon T.R."/>
            <person name="Shende V.V."/>
            <person name="Wierzbicki I.H."/>
            <person name="Pendleton A.L."/>
            <person name="Watervoot N.F."/>
            <person name="Auber R.P."/>
            <person name="Gonzalez D.J."/>
            <person name="Wisecaver J.H."/>
            <person name="Moore B.S."/>
        </authorList>
    </citation>
    <scope>NUCLEOTIDE SEQUENCE [LARGE SCALE GENOMIC DNA]</scope>
    <source>
        <strain evidence="4 5">12B1</strain>
    </source>
</reference>
<feature type="compositionally biased region" description="Polar residues" evidence="2">
    <location>
        <begin position="652"/>
        <end position="663"/>
    </location>
</feature>
<dbReference type="PROSITE" id="PS51444">
    <property type="entry name" value="FH2"/>
    <property type="match status" value="1"/>
</dbReference>
<gene>
    <name evidence="4" type="ORF">AB1Y20_019670</name>
</gene>
<dbReference type="PANTHER" id="PTHR45725">
    <property type="entry name" value="FORMIN HOMOLOGY 2 FAMILY MEMBER"/>
    <property type="match status" value="1"/>
</dbReference>
<comment type="caution">
    <text evidence="4">The sequence shown here is derived from an EMBL/GenBank/DDBJ whole genome shotgun (WGS) entry which is preliminary data.</text>
</comment>
<keyword evidence="1" id="KW-0175">Coiled coil</keyword>